<reference evidence="3 4" key="1">
    <citation type="submission" date="2021-03" db="EMBL/GenBank/DDBJ databases">
        <title>Identification of novel Bacillus strains.</title>
        <authorList>
            <person name="Xiao Z."/>
            <person name="Li Y."/>
            <person name="Shen J."/>
        </authorList>
    </citation>
    <scope>NUCLEOTIDE SEQUENCE [LARGE SCALE GENOMIC DNA]</scope>
    <source>
        <strain evidence="3 4">SY8</strain>
    </source>
</reference>
<feature type="transmembrane region" description="Helical" evidence="2">
    <location>
        <begin position="12"/>
        <end position="31"/>
    </location>
</feature>
<feature type="compositionally biased region" description="Basic and acidic residues" evidence="1">
    <location>
        <begin position="40"/>
        <end position="63"/>
    </location>
</feature>
<feature type="compositionally biased region" description="Basic and acidic residues" evidence="1">
    <location>
        <begin position="93"/>
        <end position="105"/>
    </location>
</feature>
<feature type="region of interest" description="Disordered" evidence="1">
    <location>
        <begin position="36"/>
        <end position="63"/>
    </location>
</feature>
<evidence type="ECO:0000313" key="4">
    <source>
        <dbReference type="Proteomes" id="UP000677611"/>
    </source>
</evidence>
<gene>
    <name evidence="3" type="ORF">J4P90_12870</name>
</gene>
<dbReference type="EMBL" id="JAGDQJ010000014">
    <property type="protein sequence ID" value="MBO1626113.1"/>
    <property type="molecule type" value="Genomic_DNA"/>
</dbReference>
<keyword evidence="2" id="KW-0472">Membrane</keyword>
<name>A0ABS3NYU8_9BACI</name>
<keyword evidence="4" id="KW-1185">Reference proteome</keyword>
<protein>
    <submittedName>
        <fullName evidence="3">Uncharacterized protein</fullName>
    </submittedName>
</protein>
<dbReference type="Proteomes" id="UP000677611">
    <property type="component" value="Unassembled WGS sequence"/>
</dbReference>
<feature type="region of interest" description="Disordered" evidence="1">
    <location>
        <begin position="93"/>
        <end position="122"/>
    </location>
</feature>
<comment type="caution">
    <text evidence="3">The sequence shown here is derived from an EMBL/GenBank/DDBJ whole genome shotgun (WGS) entry which is preliminary data.</text>
</comment>
<keyword evidence="2" id="KW-1133">Transmembrane helix</keyword>
<dbReference type="RefSeq" id="WP_026590626.1">
    <property type="nucleotide sequence ID" value="NZ_JAGDQJ010000014.1"/>
</dbReference>
<evidence type="ECO:0000256" key="2">
    <source>
        <dbReference type="SAM" id="Phobius"/>
    </source>
</evidence>
<proteinExistence type="predicted"/>
<accession>A0ABS3NYU8</accession>
<evidence type="ECO:0000313" key="3">
    <source>
        <dbReference type="EMBL" id="MBO1626113.1"/>
    </source>
</evidence>
<sequence length="122" mass="13419">MTDIVNLALYSILFIIIISIICLILSVFMKLSGKKTNHRRSIEKERKVHSPAKDTGQYKDSEITTKDAEAEWMNAVMTTSFVVAAMKSAHEDSNIDHDLGNDSHGSDSASHNDSFDGGDSSD</sequence>
<evidence type="ECO:0000256" key="1">
    <source>
        <dbReference type="SAM" id="MobiDB-lite"/>
    </source>
</evidence>
<keyword evidence="2" id="KW-0812">Transmembrane</keyword>
<organism evidence="3 4">
    <name type="scientific">Bacillus arachidis</name>
    <dbReference type="NCBI Taxonomy" id="2819290"/>
    <lineage>
        <taxon>Bacteria</taxon>
        <taxon>Bacillati</taxon>
        <taxon>Bacillota</taxon>
        <taxon>Bacilli</taxon>
        <taxon>Bacillales</taxon>
        <taxon>Bacillaceae</taxon>
        <taxon>Bacillus</taxon>
    </lineage>
</organism>